<gene>
    <name evidence="2" type="ORF">MUN88_20345</name>
</gene>
<dbReference type="Proteomes" id="UP000831782">
    <property type="component" value="Chromosome"/>
</dbReference>
<keyword evidence="3" id="KW-1185">Reference proteome</keyword>
<reference evidence="2 3" key="1">
    <citation type="submission" date="2022-04" db="EMBL/GenBank/DDBJ databases">
        <title>Gracilibacillus sp. isolated from saltern.</title>
        <authorList>
            <person name="Won M."/>
            <person name="Lee C.-M."/>
            <person name="Woen H.-Y."/>
            <person name="Kwon S.-W."/>
        </authorList>
    </citation>
    <scope>NUCLEOTIDE SEQUENCE [LARGE SCALE GENOMIC DNA]</scope>
    <source>
        <strain evidence="2 3">SSWR10-1</strain>
    </source>
</reference>
<evidence type="ECO:0000313" key="3">
    <source>
        <dbReference type="Proteomes" id="UP000831782"/>
    </source>
</evidence>
<feature type="transmembrane region" description="Helical" evidence="1">
    <location>
        <begin position="7"/>
        <end position="32"/>
    </location>
</feature>
<name>A0ABY4EWZ4_9BACI</name>
<dbReference type="RefSeq" id="WP_244718758.1">
    <property type="nucleotide sequence ID" value="NZ_CP095072.1"/>
</dbReference>
<keyword evidence="1" id="KW-0812">Transmembrane</keyword>
<evidence type="ECO:0000313" key="2">
    <source>
        <dbReference type="EMBL" id="UOQ48357.1"/>
    </source>
</evidence>
<feature type="transmembrane region" description="Helical" evidence="1">
    <location>
        <begin position="69"/>
        <end position="93"/>
    </location>
</feature>
<keyword evidence="1" id="KW-1133">Transmembrane helix</keyword>
<evidence type="ECO:0000256" key="1">
    <source>
        <dbReference type="SAM" id="Phobius"/>
    </source>
</evidence>
<accession>A0ABY4EWZ4</accession>
<proteinExistence type="predicted"/>
<feature type="transmembrane region" description="Helical" evidence="1">
    <location>
        <begin position="105"/>
        <end position="126"/>
    </location>
</feature>
<dbReference type="EMBL" id="CP095072">
    <property type="protein sequence ID" value="UOQ48357.1"/>
    <property type="molecule type" value="Genomic_DNA"/>
</dbReference>
<keyword evidence="1" id="KW-0472">Membrane</keyword>
<sequence>MNEAIKYVFFTLSLLVGIICSVLAFVHLFIAGSSQSIPVSTNDLLYIHSTSILSLLFIIIAVKGFKIKIVNIIISILYLLPVIFYIGVYVNIINNSYSDEYSWNITILMMVIYNIFITVFSFLLILNKKN</sequence>
<protein>
    <submittedName>
        <fullName evidence="2">Uncharacterized protein</fullName>
    </submittedName>
</protein>
<feature type="transmembrane region" description="Helical" evidence="1">
    <location>
        <begin position="44"/>
        <end position="62"/>
    </location>
</feature>
<organism evidence="2 3">
    <name type="scientific">Gracilibacillus caseinilyticus</name>
    <dbReference type="NCBI Taxonomy" id="2932256"/>
    <lineage>
        <taxon>Bacteria</taxon>
        <taxon>Bacillati</taxon>
        <taxon>Bacillota</taxon>
        <taxon>Bacilli</taxon>
        <taxon>Bacillales</taxon>
        <taxon>Bacillaceae</taxon>
        <taxon>Gracilibacillus</taxon>
    </lineage>
</organism>